<evidence type="ECO:0000256" key="1">
    <source>
        <dbReference type="SAM" id="MobiDB-lite"/>
    </source>
</evidence>
<keyword evidence="3" id="KW-1185">Reference proteome</keyword>
<feature type="compositionally biased region" description="Polar residues" evidence="1">
    <location>
        <begin position="18"/>
        <end position="38"/>
    </location>
</feature>
<comment type="caution">
    <text evidence="2">The sequence shown here is derived from an EMBL/GenBank/DDBJ whole genome shotgun (WGS) entry which is preliminary data.</text>
</comment>
<proteinExistence type="predicted"/>
<evidence type="ECO:0000313" key="3">
    <source>
        <dbReference type="Proteomes" id="UP001634394"/>
    </source>
</evidence>
<reference evidence="2 3" key="1">
    <citation type="submission" date="2024-11" db="EMBL/GenBank/DDBJ databases">
        <title>Chromosome-level genome assembly of the freshwater bivalve Anodonta woodiana.</title>
        <authorList>
            <person name="Chen X."/>
        </authorList>
    </citation>
    <scope>NUCLEOTIDE SEQUENCE [LARGE SCALE GENOMIC DNA]</scope>
    <source>
        <strain evidence="2">MN2024</strain>
        <tissue evidence="2">Gills</tissue>
    </source>
</reference>
<dbReference type="EMBL" id="JBJQND010000008">
    <property type="protein sequence ID" value="KAL3868468.1"/>
    <property type="molecule type" value="Genomic_DNA"/>
</dbReference>
<accession>A0ABD3W6W9</accession>
<evidence type="ECO:0000313" key="2">
    <source>
        <dbReference type="EMBL" id="KAL3868468.1"/>
    </source>
</evidence>
<sequence length="77" mass="8739">MDLGSHGPSGVKRKQSEIEMTSDSGSSFDLNNSTTQNKSRAKEGFSWWTCLMYDMSMEKTKPHRIPNSPRENCNPKQ</sequence>
<organism evidence="2 3">
    <name type="scientific">Sinanodonta woodiana</name>
    <name type="common">Chinese pond mussel</name>
    <name type="synonym">Anodonta woodiana</name>
    <dbReference type="NCBI Taxonomy" id="1069815"/>
    <lineage>
        <taxon>Eukaryota</taxon>
        <taxon>Metazoa</taxon>
        <taxon>Spiralia</taxon>
        <taxon>Lophotrochozoa</taxon>
        <taxon>Mollusca</taxon>
        <taxon>Bivalvia</taxon>
        <taxon>Autobranchia</taxon>
        <taxon>Heteroconchia</taxon>
        <taxon>Palaeoheterodonta</taxon>
        <taxon>Unionida</taxon>
        <taxon>Unionoidea</taxon>
        <taxon>Unionidae</taxon>
        <taxon>Unioninae</taxon>
        <taxon>Sinanodonta</taxon>
    </lineage>
</organism>
<dbReference type="Proteomes" id="UP001634394">
    <property type="component" value="Unassembled WGS sequence"/>
</dbReference>
<dbReference type="AlphaFoldDB" id="A0ABD3W6W9"/>
<gene>
    <name evidence="2" type="ORF">ACJMK2_041269</name>
</gene>
<feature type="region of interest" description="Disordered" evidence="1">
    <location>
        <begin position="1"/>
        <end position="41"/>
    </location>
</feature>
<protein>
    <submittedName>
        <fullName evidence="2">Uncharacterized protein</fullName>
    </submittedName>
</protein>
<name>A0ABD3W6W9_SINWO</name>